<dbReference type="RefSeq" id="WP_000347956.1">
    <property type="nucleotide sequence ID" value="NZ_BFOT01000129.1"/>
</dbReference>
<dbReference type="EMBL" id="AASRHK010000122">
    <property type="protein sequence ID" value="EFF8957016.1"/>
    <property type="molecule type" value="Genomic_DNA"/>
</dbReference>
<reference evidence="10" key="4">
    <citation type="submission" date="2023-10" db="EMBL/GenBank/DDBJ databases">
        <title>Draft Genome Sequence of a Shiga toxin-producing Escherichia coli strain from deer meat showing an IS-element integration in the B-subunit of the Shiga toxin Stx2b gene.</title>
        <authorList>
            <person name="Projahn M."/>
            <person name="Borowiak M."/>
        </authorList>
    </citation>
    <scope>NUCLEOTIDE SEQUENCE</scope>
    <source>
        <strain evidence="10">BfR-EC-18960</strain>
    </source>
</reference>
<feature type="transmembrane region" description="Helical" evidence="7">
    <location>
        <begin position="48"/>
        <end position="67"/>
    </location>
</feature>
<evidence type="ECO:0000256" key="3">
    <source>
        <dbReference type="ARBA" id="ARBA00022692"/>
    </source>
</evidence>
<dbReference type="EMBL" id="JAWPMK010000001">
    <property type="protein sequence ID" value="MDW9350017.1"/>
    <property type="molecule type" value="Genomic_DNA"/>
</dbReference>
<dbReference type="EMBL" id="JAETYU010000024">
    <property type="protein sequence ID" value="MBL6205114.1"/>
    <property type="molecule type" value="Genomic_DNA"/>
</dbReference>
<keyword evidence="6 7" id="KW-0472">Membrane</keyword>
<dbReference type="EMBL" id="JAWPMK010000001">
    <property type="protein sequence ID" value="MDW9351556.1"/>
    <property type="molecule type" value="Genomic_DNA"/>
</dbReference>
<dbReference type="PANTHER" id="PTHR30086:SF20">
    <property type="entry name" value="ARGININE EXPORTER PROTEIN ARGO-RELATED"/>
    <property type="match status" value="1"/>
</dbReference>
<evidence type="ECO:0000256" key="4">
    <source>
        <dbReference type="ARBA" id="ARBA00022970"/>
    </source>
</evidence>
<evidence type="ECO:0000256" key="7">
    <source>
        <dbReference type="SAM" id="Phobius"/>
    </source>
</evidence>
<evidence type="ECO:0000313" key="9">
    <source>
        <dbReference type="EMBL" id="MBL6205114.1"/>
    </source>
</evidence>
<evidence type="ECO:0000313" key="11">
    <source>
        <dbReference type="EMBL" id="MDW9351556.1"/>
    </source>
</evidence>
<name>A0A085NX09_ECOLX</name>
<keyword evidence="4" id="KW-0813">Transport</keyword>
<proteinExistence type="predicted"/>
<feature type="transmembrane region" description="Helical" evidence="7">
    <location>
        <begin position="136"/>
        <end position="160"/>
    </location>
</feature>
<evidence type="ECO:0000256" key="5">
    <source>
        <dbReference type="ARBA" id="ARBA00022989"/>
    </source>
</evidence>
<evidence type="ECO:0000256" key="6">
    <source>
        <dbReference type="ARBA" id="ARBA00023136"/>
    </source>
</evidence>
<evidence type="ECO:0000256" key="1">
    <source>
        <dbReference type="ARBA" id="ARBA00004651"/>
    </source>
</evidence>
<dbReference type="EMBL" id="RRNI01000006">
    <property type="protein sequence ID" value="TJH23112.1"/>
    <property type="molecule type" value="Genomic_DNA"/>
</dbReference>
<dbReference type="Proteomes" id="UP000655659">
    <property type="component" value="Unassembled WGS sequence"/>
</dbReference>
<comment type="subcellular location">
    <subcellularLocation>
        <location evidence="1">Cell membrane</location>
        <topology evidence="1">Multi-pass membrane protein</topology>
    </subcellularLocation>
</comment>
<dbReference type="GO" id="GO:0005886">
    <property type="term" value="C:plasma membrane"/>
    <property type="evidence" value="ECO:0007669"/>
    <property type="project" value="UniProtKB-SubCell"/>
</dbReference>
<protein>
    <submittedName>
        <fullName evidence="12">LysE family translocator</fullName>
    </submittedName>
</protein>
<sequence length="191" mass="21149">MDFSTLITFSIITLSQTVSIGPGVALIISESLTYGAKKAITTSIYIRFGEIVVMLVTLFSIALAINLEKHLDTIKTCGGGYLIFLGITRLIKRKGSKGNKANIPFLIPMLNPKAFLFFAAFMPSFIKNNSNFNTDFLLLCIIFIIVSLLTDLIYICICLTIRGRINSSFSKYVNFISSLFILLTGAYLVFL</sequence>
<dbReference type="Pfam" id="PF01810">
    <property type="entry name" value="LysE"/>
    <property type="match status" value="1"/>
</dbReference>
<organism evidence="12 13">
    <name type="scientific">Escherichia coli</name>
    <dbReference type="NCBI Taxonomy" id="562"/>
    <lineage>
        <taxon>Bacteria</taxon>
        <taxon>Pseudomonadati</taxon>
        <taxon>Pseudomonadota</taxon>
        <taxon>Gammaproteobacteria</taxon>
        <taxon>Enterobacterales</taxon>
        <taxon>Enterobacteriaceae</taxon>
        <taxon>Escherichia</taxon>
    </lineage>
</organism>
<evidence type="ECO:0000313" key="10">
    <source>
        <dbReference type="EMBL" id="MDW9350017.1"/>
    </source>
</evidence>
<dbReference type="GO" id="GO:0015171">
    <property type="term" value="F:amino acid transmembrane transporter activity"/>
    <property type="evidence" value="ECO:0007669"/>
    <property type="project" value="TreeGrafter"/>
</dbReference>
<dbReference type="Proteomes" id="UP000524010">
    <property type="component" value="Unassembled WGS sequence"/>
</dbReference>
<feature type="transmembrane region" description="Helical" evidence="7">
    <location>
        <begin position="172"/>
        <end position="190"/>
    </location>
</feature>
<reference evidence="8 14" key="2">
    <citation type="submission" date="2020-02" db="EMBL/GenBank/DDBJ databases">
        <authorList>
            <consortium name="PulseNet: The National Subtyping Network for Foodborne Disease Surveillance"/>
            <person name="Tarr C.L."/>
            <person name="Trees E."/>
            <person name="Katz L.S."/>
            <person name="Carleton-Romer H.A."/>
            <person name="Stroika S."/>
            <person name="Kucerova Z."/>
            <person name="Roache K.F."/>
            <person name="Sabol A.L."/>
            <person name="Besser J."/>
            <person name="Gerner-Smidt P."/>
        </authorList>
    </citation>
    <scope>NUCLEOTIDE SEQUENCE [LARGE SCALE GENOMIC DNA]</scope>
    <source>
        <strain evidence="8 14">PNUSAE005278</strain>
    </source>
</reference>
<keyword evidence="5 7" id="KW-1133">Transmembrane helix</keyword>
<feature type="transmembrane region" description="Helical" evidence="7">
    <location>
        <begin position="103"/>
        <end position="124"/>
    </location>
</feature>
<dbReference type="Proteomes" id="UP000306700">
    <property type="component" value="Unassembled WGS sequence"/>
</dbReference>
<feature type="transmembrane region" description="Helical" evidence="7">
    <location>
        <begin position="6"/>
        <end position="28"/>
    </location>
</feature>
<evidence type="ECO:0000313" key="13">
    <source>
        <dbReference type="Proteomes" id="UP000306700"/>
    </source>
</evidence>
<dbReference type="InterPro" id="IPR001123">
    <property type="entry name" value="LeuE-type"/>
</dbReference>
<evidence type="ECO:0000313" key="12">
    <source>
        <dbReference type="EMBL" id="TJH23112.1"/>
    </source>
</evidence>
<keyword evidence="3 7" id="KW-0812">Transmembrane</keyword>
<dbReference type="AlphaFoldDB" id="A0A085NX09"/>
<evidence type="ECO:0000256" key="2">
    <source>
        <dbReference type="ARBA" id="ARBA00022475"/>
    </source>
</evidence>
<reference evidence="12 13" key="1">
    <citation type="submission" date="2018-12" db="EMBL/GenBank/DDBJ databases">
        <title>Food and Water Safety Consortium.</title>
        <authorList>
            <person name="Tyson S."/>
            <person name="Peterson C.-L."/>
            <person name="Olson A."/>
            <person name="Tyler S."/>
            <person name="Cabral J."/>
            <person name="Lynch T."/>
            <person name="Knox N."/>
            <person name="Van Domselaar G."/>
            <person name="Graham M."/>
        </authorList>
    </citation>
    <scope>NUCLEOTIDE SEQUENCE [LARGE SCALE GENOMIC DNA]</scope>
    <source>
        <strain evidence="12 13">FWSEC0384</strain>
    </source>
</reference>
<evidence type="ECO:0000313" key="14">
    <source>
        <dbReference type="Proteomes" id="UP000524010"/>
    </source>
</evidence>
<reference evidence="9" key="3">
    <citation type="submission" date="2021-01" db="EMBL/GenBank/DDBJ databases">
        <title>Genomes of Escherichia coli STEC strains from raw meat-based diets for companion animals.</title>
        <authorList>
            <person name="Stevens M.J.A."/>
            <person name="Stephan R."/>
        </authorList>
    </citation>
    <scope>NUCLEOTIDE SEQUENCE</scope>
    <source>
        <strain evidence="9">ATC7-7</strain>
    </source>
</reference>
<keyword evidence="2" id="KW-1003">Cell membrane</keyword>
<comment type="caution">
    <text evidence="12">The sequence shown here is derived from an EMBL/GenBank/DDBJ whole genome shotgun (WGS) entry which is preliminary data.</text>
</comment>
<accession>A0A085NX09</accession>
<dbReference type="PANTHER" id="PTHR30086">
    <property type="entry name" value="ARGININE EXPORTER PROTEIN ARGO"/>
    <property type="match status" value="1"/>
</dbReference>
<keyword evidence="4" id="KW-0029">Amino-acid transport</keyword>
<gene>
    <name evidence="8" type="ORF">BTB68_005109</name>
    <name evidence="12" type="ORF">C9160_07340</name>
    <name evidence="9" type="ORF">JNA68_18220</name>
    <name evidence="10" type="ORF">R8G00_10375</name>
    <name evidence="11" type="ORF">R8G00_18650</name>
</gene>
<dbReference type="Proteomes" id="UP001271591">
    <property type="component" value="Unassembled WGS sequence"/>
</dbReference>
<evidence type="ECO:0000313" key="8">
    <source>
        <dbReference type="EMBL" id="EFF8957016.1"/>
    </source>
</evidence>